<dbReference type="GO" id="GO:0004530">
    <property type="term" value="F:deoxyribonuclease I activity"/>
    <property type="evidence" value="ECO:0007669"/>
    <property type="project" value="TreeGrafter"/>
</dbReference>
<dbReference type="SMART" id="SM00535">
    <property type="entry name" value="RIBOc"/>
    <property type="match status" value="2"/>
</dbReference>
<evidence type="ECO:0000259" key="21">
    <source>
        <dbReference type="PROSITE" id="PS50821"/>
    </source>
</evidence>
<evidence type="ECO:0000256" key="17">
    <source>
        <dbReference type="ARBA" id="ARBA00035116"/>
    </source>
</evidence>
<keyword evidence="26" id="KW-1185">Reference proteome</keyword>
<comment type="cofactor">
    <cofactor evidence="2">
        <name>Mn(2+)</name>
        <dbReference type="ChEBI" id="CHEBI:29035"/>
    </cofactor>
</comment>
<evidence type="ECO:0000256" key="18">
    <source>
        <dbReference type="PROSITE-ProRule" id="PRU00657"/>
    </source>
</evidence>
<dbReference type="GO" id="GO:0006309">
    <property type="term" value="P:apoptotic DNA fragmentation"/>
    <property type="evidence" value="ECO:0007669"/>
    <property type="project" value="TreeGrafter"/>
</dbReference>
<evidence type="ECO:0000256" key="14">
    <source>
        <dbReference type="ARBA" id="ARBA00022884"/>
    </source>
</evidence>
<name>A0A154PHY9_DUFNO</name>
<dbReference type="InterPro" id="IPR048513">
    <property type="entry name" value="Dicer_PBD"/>
</dbReference>
<evidence type="ECO:0000256" key="11">
    <source>
        <dbReference type="ARBA" id="ARBA00022806"/>
    </source>
</evidence>
<dbReference type="InterPro" id="IPR014720">
    <property type="entry name" value="dsRBD_dom"/>
</dbReference>
<dbReference type="Gene3D" id="3.30.160.20">
    <property type="match status" value="1"/>
</dbReference>
<evidence type="ECO:0000256" key="2">
    <source>
        <dbReference type="ARBA" id="ARBA00001936"/>
    </source>
</evidence>
<dbReference type="SUPFAM" id="SSF52540">
    <property type="entry name" value="P-loop containing nucleoside triphosphate hydrolases"/>
    <property type="match status" value="1"/>
</dbReference>
<feature type="domain" description="RNase III" evidence="20">
    <location>
        <begin position="1327"/>
        <end position="1486"/>
    </location>
</feature>
<dbReference type="GO" id="GO:0046872">
    <property type="term" value="F:metal ion binding"/>
    <property type="evidence" value="ECO:0007669"/>
    <property type="project" value="UniProtKB-KW"/>
</dbReference>
<dbReference type="Gene3D" id="2.170.260.10">
    <property type="entry name" value="paz domain"/>
    <property type="match status" value="1"/>
</dbReference>
<dbReference type="Pfam" id="PF03368">
    <property type="entry name" value="Dicer_dimer"/>
    <property type="match status" value="1"/>
</dbReference>
<dbReference type="GO" id="GO:0005634">
    <property type="term" value="C:nucleus"/>
    <property type="evidence" value="ECO:0007669"/>
    <property type="project" value="TreeGrafter"/>
</dbReference>
<comment type="similarity">
    <text evidence="17 18">Belongs to the helicase family. Dicer subfamily.</text>
</comment>
<evidence type="ECO:0000256" key="9">
    <source>
        <dbReference type="ARBA" id="ARBA00022759"/>
    </source>
</evidence>
<dbReference type="STRING" id="178035.A0A154PHY9"/>
<dbReference type="PROSITE" id="PS50137">
    <property type="entry name" value="DS_RBD"/>
    <property type="match status" value="1"/>
</dbReference>
<dbReference type="Pfam" id="PF20931">
    <property type="entry name" value="Dicer_platform"/>
    <property type="match status" value="1"/>
</dbReference>
<feature type="domain" description="RNase III" evidence="20">
    <location>
        <begin position="1119"/>
        <end position="1282"/>
    </location>
</feature>
<dbReference type="InterPro" id="IPR027417">
    <property type="entry name" value="P-loop_NTPase"/>
</dbReference>
<dbReference type="PROSITE" id="PS51327">
    <property type="entry name" value="DICER_DSRBF"/>
    <property type="match status" value="1"/>
</dbReference>
<evidence type="ECO:0000313" key="25">
    <source>
        <dbReference type="EMBL" id="KZC10938.1"/>
    </source>
</evidence>
<reference evidence="25 26" key="1">
    <citation type="submission" date="2015-07" db="EMBL/GenBank/DDBJ databases">
        <title>The genome of Dufourea novaeangliae.</title>
        <authorList>
            <person name="Pan H."/>
            <person name="Kapheim K."/>
        </authorList>
    </citation>
    <scope>NUCLEOTIDE SEQUENCE [LARGE SCALE GENOMIC DNA]</scope>
    <source>
        <strain evidence="25">0120121106</strain>
        <tissue evidence="25">Whole body</tissue>
    </source>
</reference>
<dbReference type="CDD" id="cd15903">
    <property type="entry name" value="Dicer_PBD"/>
    <property type="match status" value="1"/>
</dbReference>
<dbReference type="GO" id="GO:0005737">
    <property type="term" value="C:cytoplasm"/>
    <property type="evidence" value="ECO:0007669"/>
    <property type="project" value="TreeGrafter"/>
</dbReference>
<dbReference type="GO" id="GO:0005524">
    <property type="term" value="F:ATP binding"/>
    <property type="evidence" value="ECO:0007669"/>
    <property type="project" value="UniProtKB-KW"/>
</dbReference>
<organism evidence="25 26">
    <name type="scientific">Dufourea novaeangliae</name>
    <name type="common">Sweat bee</name>
    <dbReference type="NCBI Taxonomy" id="178035"/>
    <lineage>
        <taxon>Eukaryota</taxon>
        <taxon>Metazoa</taxon>
        <taxon>Ecdysozoa</taxon>
        <taxon>Arthropoda</taxon>
        <taxon>Hexapoda</taxon>
        <taxon>Insecta</taxon>
        <taxon>Pterygota</taxon>
        <taxon>Neoptera</taxon>
        <taxon>Endopterygota</taxon>
        <taxon>Hymenoptera</taxon>
        <taxon>Apocrita</taxon>
        <taxon>Aculeata</taxon>
        <taxon>Apoidea</taxon>
        <taxon>Anthophila</taxon>
        <taxon>Halictidae</taxon>
        <taxon>Rophitinae</taxon>
        <taxon>Dufourea</taxon>
    </lineage>
</organism>
<dbReference type="Gene3D" id="3.40.50.300">
    <property type="entry name" value="P-loop containing nucleotide triphosphate hydrolases"/>
    <property type="match status" value="2"/>
</dbReference>
<dbReference type="CDD" id="cd18034">
    <property type="entry name" value="DEXHc_dicer"/>
    <property type="match status" value="1"/>
</dbReference>
<feature type="domain" description="PAZ" evidence="21">
    <location>
        <begin position="834"/>
        <end position="963"/>
    </location>
</feature>
<keyword evidence="16" id="KW-0464">Manganese</keyword>
<keyword evidence="11" id="KW-0347">Helicase</keyword>
<dbReference type="Pfam" id="PF20932">
    <property type="entry name" value="Dicer_dsRBD"/>
    <property type="match status" value="1"/>
</dbReference>
<dbReference type="PROSITE" id="PS50142">
    <property type="entry name" value="RNASE_3_2"/>
    <property type="match status" value="2"/>
</dbReference>
<dbReference type="Pfam" id="PF00270">
    <property type="entry name" value="DEAD"/>
    <property type="match status" value="1"/>
</dbReference>
<dbReference type="PANTHER" id="PTHR14950:SF36">
    <property type="entry name" value="ENDORIBONUCLEASE DCR-2"/>
    <property type="match status" value="1"/>
</dbReference>
<dbReference type="InterPro" id="IPR038248">
    <property type="entry name" value="Dicer_dimer_sf"/>
</dbReference>
<evidence type="ECO:0000256" key="10">
    <source>
        <dbReference type="ARBA" id="ARBA00022801"/>
    </source>
</evidence>
<keyword evidence="13" id="KW-0460">Magnesium</keyword>
<evidence type="ECO:0000256" key="3">
    <source>
        <dbReference type="ARBA" id="ARBA00001946"/>
    </source>
</evidence>
<dbReference type="EC" id="3.1.26.3" evidence="4"/>
<evidence type="ECO:0000256" key="5">
    <source>
        <dbReference type="ARBA" id="ARBA00022722"/>
    </source>
</evidence>
<dbReference type="InterPro" id="IPR000999">
    <property type="entry name" value="RNase_III_dom"/>
</dbReference>
<keyword evidence="7" id="KW-0677">Repeat</keyword>
<dbReference type="EMBL" id="KQ434899">
    <property type="protein sequence ID" value="KZC10938.1"/>
    <property type="molecule type" value="Genomic_DNA"/>
</dbReference>
<dbReference type="SUPFAM" id="SSF101690">
    <property type="entry name" value="PAZ domain"/>
    <property type="match status" value="1"/>
</dbReference>
<accession>A0A154PHY9</accession>
<evidence type="ECO:0000256" key="16">
    <source>
        <dbReference type="ARBA" id="ARBA00023211"/>
    </source>
</evidence>
<proteinExistence type="inferred from homology"/>
<feature type="domain" description="Helicase C-terminal" evidence="23">
    <location>
        <begin position="355"/>
        <end position="529"/>
    </location>
</feature>
<protein>
    <recommendedName>
        <fullName evidence="4">ribonuclease III</fullName>
        <ecNumber evidence="4">3.1.26.3</ecNumber>
    </recommendedName>
</protein>
<dbReference type="SUPFAM" id="SSF69065">
    <property type="entry name" value="RNase III domain-like"/>
    <property type="match status" value="2"/>
</dbReference>
<dbReference type="InterPro" id="IPR036085">
    <property type="entry name" value="PAZ_dom_sf"/>
</dbReference>
<evidence type="ECO:0000256" key="12">
    <source>
        <dbReference type="ARBA" id="ARBA00022840"/>
    </source>
</evidence>
<evidence type="ECO:0000256" key="4">
    <source>
        <dbReference type="ARBA" id="ARBA00012177"/>
    </source>
</evidence>
<dbReference type="PROSITE" id="PS51194">
    <property type="entry name" value="HELICASE_CTER"/>
    <property type="match status" value="1"/>
</dbReference>
<dbReference type="FunFam" id="3.40.50.300:FF:000628">
    <property type="entry name" value="Endoribonuclease Dicer"/>
    <property type="match status" value="1"/>
</dbReference>
<dbReference type="Gene3D" id="3.30.160.380">
    <property type="entry name" value="Dicer dimerisation domain"/>
    <property type="match status" value="1"/>
</dbReference>
<evidence type="ECO:0000256" key="6">
    <source>
        <dbReference type="ARBA" id="ARBA00022723"/>
    </source>
</evidence>
<dbReference type="InterPro" id="IPR036389">
    <property type="entry name" value="RNase_III_sf"/>
</dbReference>
<feature type="domain" description="Dicer dsRNA-binding fold" evidence="24">
    <location>
        <begin position="566"/>
        <end position="665"/>
    </location>
</feature>
<comment type="cofactor">
    <cofactor evidence="3">
        <name>Mg(2+)</name>
        <dbReference type="ChEBI" id="CHEBI:18420"/>
    </cofactor>
</comment>
<dbReference type="OrthoDB" id="416741at2759"/>
<keyword evidence="12" id="KW-0067">ATP-binding</keyword>
<keyword evidence="14 18" id="KW-0694">RNA-binding</keyword>
<dbReference type="GO" id="GO:0003723">
    <property type="term" value="F:RNA binding"/>
    <property type="evidence" value="ECO:0007669"/>
    <property type="project" value="UniProtKB-UniRule"/>
</dbReference>
<keyword evidence="6" id="KW-0479">Metal-binding</keyword>
<keyword evidence="15" id="KW-0943">RNA-mediated gene silencing</keyword>
<dbReference type="GO" id="GO:0031054">
    <property type="term" value="P:pre-miRNA processing"/>
    <property type="evidence" value="ECO:0007669"/>
    <property type="project" value="InterPro"/>
</dbReference>
<feature type="domain" description="DRBM" evidence="19">
    <location>
        <begin position="1558"/>
        <end position="1580"/>
    </location>
</feature>
<evidence type="ECO:0000259" key="20">
    <source>
        <dbReference type="PROSITE" id="PS50142"/>
    </source>
</evidence>
<dbReference type="Pfam" id="PF00636">
    <property type="entry name" value="Ribonuclease_3"/>
    <property type="match status" value="2"/>
</dbReference>
<dbReference type="PROSITE" id="PS50821">
    <property type="entry name" value="PAZ"/>
    <property type="match status" value="1"/>
</dbReference>
<dbReference type="SMART" id="SM00487">
    <property type="entry name" value="DEXDc"/>
    <property type="match status" value="1"/>
</dbReference>
<evidence type="ECO:0000259" key="22">
    <source>
        <dbReference type="PROSITE" id="PS51192"/>
    </source>
</evidence>
<dbReference type="InterPro" id="IPR005034">
    <property type="entry name" value="Dicer_dimerisation"/>
</dbReference>
<feature type="domain" description="Helicase ATP-binding" evidence="22">
    <location>
        <begin position="17"/>
        <end position="179"/>
    </location>
</feature>
<keyword evidence="9" id="KW-0255">Endonuclease</keyword>
<dbReference type="SMART" id="SM00358">
    <property type="entry name" value="DSRM"/>
    <property type="match status" value="1"/>
</dbReference>
<dbReference type="InterPro" id="IPR048512">
    <property type="entry name" value="Dicer_platform"/>
</dbReference>
<dbReference type="InterPro" id="IPR011545">
    <property type="entry name" value="DEAD/DEAH_box_helicase_dom"/>
</dbReference>
<dbReference type="SMART" id="SM00949">
    <property type="entry name" value="PAZ"/>
    <property type="match status" value="1"/>
</dbReference>
<dbReference type="InterPro" id="IPR003100">
    <property type="entry name" value="PAZ_dom"/>
</dbReference>
<gene>
    <name evidence="25" type="ORF">WN55_01638</name>
</gene>
<dbReference type="FunFam" id="1.10.1520.10:FF:000005">
    <property type="entry name" value="Putative endoribonuclease dicer"/>
    <property type="match status" value="1"/>
</dbReference>
<evidence type="ECO:0000259" key="24">
    <source>
        <dbReference type="PROSITE" id="PS51327"/>
    </source>
</evidence>
<comment type="catalytic activity">
    <reaction evidence="1">
        <text>Endonucleolytic cleavage to 5'-phosphomonoester.</text>
        <dbReference type="EC" id="3.1.26.3"/>
    </reaction>
</comment>
<evidence type="ECO:0000256" key="1">
    <source>
        <dbReference type="ARBA" id="ARBA00000109"/>
    </source>
</evidence>
<dbReference type="GO" id="GO:0004386">
    <property type="term" value="F:helicase activity"/>
    <property type="evidence" value="ECO:0007669"/>
    <property type="project" value="UniProtKB-KW"/>
</dbReference>
<evidence type="ECO:0000256" key="8">
    <source>
        <dbReference type="ARBA" id="ARBA00022741"/>
    </source>
</evidence>
<evidence type="ECO:0000313" key="26">
    <source>
        <dbReference type="Proteomes" id="UP000076502"/>
    </source>
</evidence>
<dbReference type="Proteomes" id="UP000076502">
    <property type="component" value="Unassembled WGS sequence"/>
</dbReference>
<sequence length="1582" mass="181356">MEENANEFTPRAYQIDLYETAHKQNTIIYLPTGSGKTFIAVMLIKALSADIRKPYNEGGKHTVFLVNTVPLVTQQSEYIARTTGLACGGYCGDMGVDCWKDAEWAKELQKYQVLVMTSQILLDAICHGYILLSRINLLILDECHRAVSDHPMRQIMQRFQFCPKEEQPKVLGLTATLLNCNTNMPKVDSTVQALETTLHAKIATVNSASEVQNYYGIPKETIAKFDAYIIPDVGIVINNLMDKIIEFLNNIELLISFRNIETSEEFKPKSVNKKLKSVLLDIREQFAHAGIYGASKSILLHMIQIECIKKNTQDVETAYVLEYFISEFTRFRKLLEDEMKDNAEANKIHSYSSDQVRKLFAILKEFHRNRFDNQKFCCIIFVQRRFTASVLYHVLKNLSRYDEEFKFLKPDYLIGFSNDPYKTSKESVCLSKWNMEVLHKFKNGSTNCVLATDVVDEGIDIPTCTLIVRYNLPMDIRSYIQSKGRARYMTSQYTLLLSKSDSNYISRLESFKRTESYLQKLLIGQTQYREDISEKKIKSELYSYEIEPYTVVQPNGTVCIITEQSAISIINIYCAKLMNLKYVCLAPTWKLYKIKQHNHGNEDELYKVSLKLPIVSPVKTIVEGDPMVSIKCAKRSAALKMCIELHKHGELSDKLIPKTVDSRIQNLNYLFPNWEEEDKSETKIYGTYKKKRHHKLQFPSALYSAYPLPNEEVYLHLLQATPTYSLAHDDNRSLVFYNLLSNGAGFGILSSKRMPQVPSFPIFMNVGELQVDVKINDTPLCLSATEMKCIKAFHDLIFSKVVRIIKSFMVFDNYNRDNCFLIVPVNENNEINWKVIHEYQQIQYIPPPNPFYFEYDDYELALVEPNYRAATNVYVVTQVCEDLTPSSCFPTENFYSYVHYYKQKHGLTIKNSNQPMLEVKTISKKINYIKPRRMQSESKKRKCIDTDNDLKEHLVPELCTIIKFPALYWLKATMLPSILHRVSQLLIAEDLRCTIAKEANLGLVCSDNRWPSLVIKDEEREESLDSIMEVSLDECVENPQPEPVLSGPEIDVLNTDALCYPWEKDEEPQNLFKTIEDVRMIDIEHYCQFMTSGLKILSTDNSRSPDPVQITYVGNDAFDLERLETLGDAYLKFIVSLFLYTNFPDYNEGPLTALKGKIIGNRNLYYCGTKKLIPGRIKVDDFIPLSNFIAPTYAIFRPLQELLLAAQVSPNVLYEIHIPKNEQFNGCVTEVTQDTIKTKILNWEQAELQTGLEHFLGIQTVSDKTVADCVEALIGVYLTNMGIKHTVTLLQWFEILPKQTDVNQLLFSVSENSIIDAETINYFMPWASDIEKRLSYKFQNRGFLLQAFTHPSFSANTTTECYQRLEFLGDAILDFLITCYIYENCGNLNPGALTDLRSALVNNITFACLAVRYGLHTALLAYAPQLNDAINRFVKFQEERDHVVNDELLWILLEENECNMAEYVDVPKALGDIFETTIGAIYLDCGKSLTTVWEIIYSLMYKEIDGFSKNIPKQPVRVIHETQGAHPQFSQVVPIEGSNSCMVSLKVVIAGKLKLFHGFGGNKKQAKSAAAKQALKYLLYKT</sequence>
<evidence type="ECO:0000256" key="15">
    <source>
        <dbReference type="ARBA" id="ARBA00023158"/>
    </source>
</evidence>
<dbReference type="PANTHER" id="PTHR14950">
    <property type="entry name" value="DICER-RELATED"/>
    <property type="match status" value="1"/>
</dbReference>
<evidence type="ECO:0000256" key="13">
    <source>
        <dbReference type="ARBA" id="ARBA00022842"/>
    </source>
</evidence>
<dbReference type="SMART" id="SM00490">
    <property type="entry name" value="HELICc"/>
    <property type="match status" value="1"/>
</dbReference>
<keyword evidence="5" id="KW-0540">Nuclease</keyword>
<keyword evidence="10" id="KW-0378">Hydrolase</keyword>
<dbReference type="PROSITE" id="PS51192">
    <property type="entry name" value="HELICASE_ATP_BIND_1"/>
    <property type="match status" value="1"/>
</dbReference>
<dbReference type="InterPro" id="IPR044441">
    <property type="entry name" value="DICER_DSRM"/>
</dbReference>
<dbReference type="InterPro" id="IPR001650">
    <property type="entry name" value="Helicase_C-like"/>
</dbReference>
<evidence type="ECO:0000259" key="23">
    <source>
        <dbReference type="PROSITE" id="PS51194"/>
    </source>
</evidence>
<dbReference type="GO" id="GO:0030422">
    <property type="term" value="P:siRNA processing"/>
    <property type="evidence" value="ECO:0007669"/>
    <property type="project" value="InterPro"/>
</dbReference>
<dbReference type="Gene3D" id="1.10.1520.10">
    <property type="entry name" value="Ribonuclease III domain"/>
    <property type="match status" value="2"/>
</dbReference>
<dbReference type="CDD" id="cd00593">
    <property type="entry name" value="RIBOc"/>
    <property type="match status" value="2"/>
</dbReference>
<dbReference type="SUPFAM" id="SSF54768">
    <property type="entry name" value="dsRNA-binding domain-like"/>
    <property type="match status" value="1"/>
</dbReference>
<dbReference type="Pfam" id="PF00271">
    <property type="entry name" value="Helicase_C"/>
    <property type="match status" value="1"/>
</dbReference>
<dbReference type="Pfam" id="PF02170">
    <property type="entry name" value="PAZ"/>
    <property type="match status" value="1"/>
</dbReference>
<evidence type="ECO:0000256" key="7">
    <source>
        <dbReference type="ARBA" id="ARBA00022737"/>
    </source>
</evidence>
<evidence type="ECO:0000259" key="19">
    <source>
        <dbReference type="PROSITE" id="PS50137"/>
    </source>
</evidence>
<dbReference type="PROSITE" id="PS00517">
    <property type="entry name" value="RNASE_3_1"/>
    <property type="match status" value="1"/>
</dbReference>
<dbReference type="GO" id="GO:0070578">
    <property type="term" value="C:RISC-loading complex"/>
    <property type="evidence" value="ECO:0007669"/>
    <property type="project" value="TreeGrafter"/>
</dbReference>
<keyword evidence="8" id="KW-0547">Nucleotide-binding</keyword>
<dbReference type="InterPro" id="IPR014001">
    <property type="entry name" value="Helicase_ATP-bd"/>
</dbReference>
<dbReference type="GO" id="GO:0004525">
    <property type="term" value="F:ribonuclease III activity"/>
    <property type="evidence" value="ECO:0007669"/>
    <property type="project" value="UniProtKB-EC"/>
</dbReference>